<reference evidence="2" key="2">
    <citation type="journal article" date="2014" name="Nat. Commun.">
        <title>The cavefish genome reveals candidate genes for eye loss.</title>
        <authorList>
            <person name="McGaugh S.E."/>
            <person name="Gross J.B."/>
            <person name="Aken B."/>
            <person name="Blin M."/>
            <person name="Borowsky R."/>
            <person name="Chalopin D."/>
            <person name="Hinaux H."/>
            <person name="Jeffery W.R."/>
            <person name="Keene A."/>
            <person name="Ma L."/>
            <person name="Minx P."/>
            <person name="Murphy D."/>
            <person name="O'Quin K.E."/>
            <person name="Retaux S."/>
            <person name="Rohner N."/>
            <person name="Searle S.M."/>
            <person name="Stahl B.A."/>
            <person name="Tabin C."/>
            <person name="Volff J.N."/>
            <person name="Yoshizawa M."/>
            <person name="Warren W.C."/>
        </authorList>
    </citation>
    <scope>NUCLEOTIDE SEQUENCE [LARGE SCALE GENOMIC DNA]</scope>
    <source>
        <strain evidence="2">female</strain>
    </source>
</reference>
<dbReference type="Ensembl" id="ENSAMXT00000057309.1">
    <property type="protein sequence ID" value="ENSAMXP00000033592.1"/>
    <property type="gene ID" value="ENSAMXG00000034707.1"/>
</dbReference>
<proteinExistence type="predicted"/>
<reference evidence="1" key="4">
    <citation type="submission" date="2025-09" db="UniProtKB">
        <authorList>
            <consortium name="Ensembl"/>
        </authorList>
    </citation>
    <scope>IDENTIFICATION</scope>
</reference>
<evidence type="ECO:0000313" key="1">
    <source>
        <dbReference type="Ensembl" id="ENSAMXP00000033592.1"/>
    </source>
</evidence>
<evidence type="ECO:0000313" key="2">
    <source>
        <dbReference type="Proteomes" id="UP000018467"/>
    </source>
</evidence>
<reference evidence="2" key="1">
    <citation type="submission" date="2013-03" db="EMBL/GenBank/DDBJ databases">
        <authorList>
            <person name="Jeffery W."/>
            <person name="Warren W."/>
            <person name="Wilson R.K."/>
        </authorList>
    </citation>
    <scope>NUCLEOTIDE SEQUENCE</scope>
    <source>
        <strain evidence="2">female</strain>
    </source>
</reference>
<protein>
    <submittedName>
        <fullName evidence="1">Uncharacterized protein</fullName>
    </submittedName>
</protein>
<accession>A0A3B1IU52</accession>
<keyword evidence="2" id="KW-1185">Reference proteome</keyword>
<dbReference type="Proteomes" id="UP000018467">
    <property type="component" value="Unassembled WGS sequence"/>
</dbReference>
<name>A0A3B1IU52_ASTMX</name>
<dbReference type="InParanoid" id="A0A3B1IU52"/>
<sequence>ICFRSLNKEEDASGNIGVSNIDNTLKLLYISVSANQNQTCFAHLFLHFGAYNWYVLVPTAGLVSCPSIHCSTPPPLPHSALALILPLNARQLFTPLAPTRCFKSVTRCTFSLWRYGSKIILRYFMVFSR</sequence>
<dbReference type="AlphaFoldDB" id="A0A3B1IU52"/>
<reference evidence="1" key="3">
    <citation type="submission" date="2025-08" db="UniProtKB">
        <authorList>
            <consortium name="Ensembl"/>
        </authorList>
    </citation>
    <scope>IDENTIFICATION</scope>
</reference>
<organism evidence="1 2">
    <name type="scientific">Astyanax mexicanus</name>
    <name type="common">Blind cave fish</name>
    <name type="synonym">Astyanax fasciatus mexicanus</name>
    <dbReference type="NCBI Taxonomy" id="7994"/>
    <lineage>
        <taxon>Eukaryota</taxon>
        <taxon>Metazoa</taxon>
        <taxon>Chordata</taxon>
        <taxon>Craniata</taxon>
        <taxon>Vertebrata</taxon>
        <taxon>Euteleostomi</taxon>
        <taxon>Actinopterygii</taxon>
        <taxon>Neopterygii</taxon>
        <taxon>Teleostei</taxon>
        <taxon>Ostariophysi</taxon>
        <taxon>Characiformes</taxon>
        <taxon>Characoidei</taxon>
        <taxon>Acestrorhamphidae</taxon>
        <taxon>Acestrorhamphinae</taxon>
        <taxon>Astyanax</taxon>
    </lineage>
</organism>